<dbReference type="InterPro" id="IPR014955">
    <property type="entry name" value="DUF1826"/>
</dbReference>
<keyword evidence="2" id="KW-1185">Reference proteome</keyword>
<dbReference type="AlphaFoldDB" id="A0AB34JQC4"/>
<comment type="caution">
    <text evidence="1">The sequence shown here is derived from an EMBL/GenBank/DDBJ whole genome shotgun (WGS) entry which is preliminary data.</text>
</comment>
<dbReference type="EMBL" id="JBGBPQ010000005">
    <property type="protein sequence ID" value="KAL1524160.1"/>
    <property type="molecule type" value="Genomic_DNA"/>
</dbReference>
<proteinExistence type="predicted"/>
<organism evidence="1 2">
    <name type="scientific">Prymnesium parvum</name>
    <name type="common">Toxic golden alga</name>
    <dbReference type="NCBI Taxonomy" id="97485"/>
    <lineage>
        <taxon>Eukaryota</taxon>
        <taxon>Haptista</taxon>
        <taxon>Haptophyta</taxon>
        <taxon>Prymnesiophyceae</taxon>
        <taxon>Prymnesiales</taxon>
        <taxon>Prymnesiaceae</taxon>
        <taxon>Prymnesium</taxon>
    </lineage>
</organism>
<reference evidence="1 2" key="1">
    <citation type="journal article" date="2024" name="Science">
        <title>Giant polyketide synthase enzymes in the biosynthesis of giant marine polyether toxins.</title>
        <authorList>
            <person name="Fallon T.R."/>
            <person name="Shende V.V."/>
            <person name="Wierzbicki I.H."/>
            <person name="Pendleton A.L."/>
            <person name="Watervoot N.F."/>
            <person name="Auber R.P."/>
            <person name="Gonzalez D.J."/>
            <person name="Wisecaver J.H."/>
            <person name="Moore B.S."/>
        </authorList>
    </citation>
    <scope>NUCLEOTIDE SEQUENCE [LARGE SCALE GENOMIC DNA]</scope>
    <source>
        <strain evidence="1 2">12B1</strain>
    </source>
</reference>
<evidence type="ECO:0000313" key="2">
    <source>
        <dbReference type="Proteomes" id="UP001515480"/>
    </source>
</evidence>
<dbReference type="Pfam" id="PF08856">
    <property type="entry name" value="DUF1826"/>
    <property type="match status" value="1"/>
</dbReference>
<sequence length="315" mass="34786">MSLPSLQVASSVQTAPTWEAARAALHTRHVNAVVVHHPLLRPSSRSAWGGAARDDVSCAVRWSRVCGLEEGSERKLGLALLPLLRHGAADLAPSLSHELCRLAHTFGLCLADHGLLEEGDETVLRLRCAVQADVRDFGASERLFHRDHLPLRLVSTLHGDGTVVLPDEAVISAQEWRGVCRLHDHDEVVRRAIEEHGHDAAIDHLRCSPYYPLPRKIDPIAAHNFRVRRPKSALFQCRAGDVLLMKGNGWPDASGHVRPGDLFASGIGAVHRAPARPPKDNRVLLVIDRMTDIASDDERSRARRTREAARVVRFD</sequence>
<name>A0AB34JQC4_PRYPA</name>
<evidence type="ECO:0000313" key="1">
    <source>
        <dbReference type="EMBL" id="KAL1524160.1"/>
    </source>
</evidence>
<gene>
    <name evidence="1" type="ORF">AB1Y20_019069</name>
</gene>
<dbReference type="Proteomes" id="UP001515480">
    <property type="component" value="Unassembled WGS sequence"/>
</dbReference>
<protein>
    <submittedName>
        <fullName evidence="1">Uncharacterized protein</fullName>
    </submittedName>
</protein>
<accession>A0AB34JQC4</accession>